<comment type="caution">
    <text evidence="2">The sequence shown here is derived from an EMBL/GenBank/DDBJ whole genome shotgun (WGS) entry which is preliminary data.</text>
</comment>
<sequence>MDFHTLSRKELQTLCKKNNIPANVTNIAMANALSALHQVEGLDELVNAQQFQEDKVIETPGPGTHCRTSTRRKAVTHNEGIEQEKIHVNVAMTPAVSTTRRRTAAVSTRRKTTSELLDNDKSEVQVQRMPTEVPITPAAPTTATRVYNTRRSVRLLEKNLSKMSLMDTEDVVGGLKIDDMSEDMSNTNISQQTEDLAETEKRSSMEMVSTVVSEKTGELEVTFQEKITEYERGFKNENAAGNSLQAEQQEGFGEAKPLEAEPSDSNLKMEDSSETYNYSSEVCDGSGFEMNKPTGEAVPAEKQADTGYSEPFESPEDALGEVAASSLCVEVPNDASMEVTGQDIVDSLSMSFASKTDNHDDHDSAEISDLSDEVFGDASMEEVTHQDVAALTAENFEIPDNVSLEATGQDIVGSFLISSASDGSEDASMGESRYPAQSEPKDVKDEAIQKGEKNKTNVMKENTSCYEYQKMSIRELKKMLKNMKLDGKSNRKCNGTKEGDGDETALQALPENLMIADETQNDD</sequence>
<feature type="region of interest" description="Disordered" evidence="1">
    <location>
        <begin position="484"/>
        <end position="504"/>
    </location>
</feature>
<reference evidence="2 3" key="1">
    <citation type="submission" date="2024-01" db="EMBL/GenBank/DDBJ databases">
        <title>The genomes of 5 underutilized Papilionoideae crops provide insights into root nodulation and disease resistance.</title>
        <authorList>
            <person name="Yuan L."/>
        </authorList>
    </citation>
    <scope>NUCLEOTIDE SEQUENCE [LARGE SCALE GENOMIC DNA]</scope>
    <source>
        <strain evidence="2">LY-2023</strain>
        <tissue evidence="2">Leaf</tissue>
    </source>
</reference>
<dbReference type="EMBL" id="JAYKXN010000002">
    <property type="protein sequence ID" value="KAK7308890.1"/>
    <property type="molecule type" value="Genomic_DNA"/>
</dbReference>
<dbReference type="Proteomes" id="UP001359559">
    <property type="component" value="Unassembled WGS sequence"/>
</dbReference>
<evidence type="ECO:0000313" key="3">
    <source>
        <dbReference type="Proteomes" id="UP001359559"/>
    </source>
</evidence>
<dbReference type="PANTHER" id="PTHR33621">
    <property type="entry name" value="ASPARTIC/GLUTAMIC ACID-RICH PROTEIN"/>
    <property type="match status" value="1"/>
</dbReference>
<feature type="region of interest" description="Disordered" evidence="1">
    <location>
        <begin position="248"/>
        <end position="318"/>
    </location>
</feature>
<accession>A0AAN9K0D7</accession>
<evidence type="ECO:0000256" key="1">
    <source>
        <dbReference type="SAM" id="MobiDB-lite"/>
    </source>
</evidence>
<keyword evidence="3" id="KW-1185">Reference proteome</keyword>
<gene>
    <name evidence="2" type="ORF">RJT34_05208</name>
</gene>
<evidence type="ECO:0000313" key="2">
    <source>
        <dbReference type="EMBL" id="KAK7308890.1"/>
    </source>
</evidence>
<feature type="compositionally biased region" description="Basic and acidic residues" evidence="1">
    <location>
        <begin position="439"/>
        <end position="455"/>
    </location>
</feature>
<protein>
    <submittedName>
        <fullName evidence="2">Uncharacterized protein</fullName>
    </submittedName>
</protein>
<dbReference type="PANTHER" id="PTHR33621:SF2">
    <property type="entry name" value="RIBOSOMAL L1 DOMAIN-CONTAINING PROTEIN"/>
    <property type="match status" value="1"/>
</dbReference>
<proteinExistence type="predicted"/>
<feature type="compositionally biased region" description="Basic and acidic residues" evidence="1">
    <location>
        <begin position="484"/>
        <end position="499"/>
    </location>
</feature>
<feature type="region of interest" description="Disordered" evidence="1">
    <location>
        <begin position="420"/>
        <end position="456"/>
    </location>
</feature>
<organism evidence="2 3">
    <name type="scientific">Clitoria ternatea</name>
    <name type="common">Butterfly pea</name>
    <dbReference type="NCBI Taxonomy" id="43366"/>
    <lineage>
        <taxon>Eukaryota</taxon>
        <taxon>Viridiplantae</taxon>
        <taxon>Streptophyta</taxon>
        <taxon>Embryophyta</taxon>
        <taxon>Tracheophyta</taxon>
        <taxon>Spermatophyta</taxon>
        <taxon>Magnoliopsida</taxon>
        <taxon>eudicotyledons</taxon>
        <taxon>Gunneridae</taxon>
        <taxon>Pentapetalae</taxon>
        <taxon>rosids</taxon>
        <taxon>fabids</taxon>
        <taxon>Fabales</taxon>
        <taxon>Fabaceae</taxon>
        <taxon>Papilionoideae</taxon>
        <taxon>50 kb inversion clade</taxon>
        <taxon>NPAAA clade</taxon>
        <taxon>indigoferoid/millettioid clade</taxon>
        <taxon>Phaseoleae</taxon>
        <taxon>Clitoria</taxon>
    </lineage>
</organism>
<name>A0AAN9K0D7_CLITE</name>
<dbReference type="AlphaFoldDB" id="A0AAN9K0D7"/>